<proteinExistence type="predicted"/>
<protein>
    <submittedName>
        <fullName evidence="1">Uncharacterized protein</fullName>
    </submittedName>
</protein>
<evidence type="ECO:0000313" key="2">
    <source>
        <dbReference type="Proteomes" id="UP001161389"/>
    </source>
</evidence>
<reference evidence="1" key="1">
    <citation type="journal article" date="2014" name="Int. J. Syst. Evol. Microbiol.">
        <title>Complete genome sequence of Corynebacterium casei LMG S-19264T (=DSM 44701T), isolated from a smear-ripened cheese.</title>
        <authorList>
            <consortium name="US DOE Joint Genome Institute (JGI-PGF)"/>
            <person name="Walter F."/>
            <person name="Albersmeier A."/>
            <person name="Kalinowski J."/>
            <person name="Ruckert C."/>
        </authorList>
    </citation>
    <scope>NUCLEOTIDE SEQUENCE</scope>
    <source>
        <strain evidence="1">NBRC 110071</strain>
    </source>
</reference>
<name>A0AA37SBV7_9GAMM</name>
<reference evidence="1" key="2">
    <citation type="submission" date="2023-01" db="EMBL/GenBank/DDBJ databases">
        <title>Draft genome sequence of Litoribrevibacter albus strain NBRC 110071.</title>
        <authorList>
            <person name="Sun Q."/>
            <person name="Mori K."/>
        </authorList>
    </citation>
    <scope>NUCLEOTIDE SEQUENCE</scope>
    <source>
        <strain evidence="1">NBRC 110071</strain>
    </source>
</reference>
<dbReference type="AlphaFoldDB" id="A0AA37SBV7"/>
<dbReference type="Proteomes" id="UP001161389">
    <property type="component" value="Unassembled WGS sequence"/>
</dbReference>
<keyword evidence="2" id="KW-1185">Reference proteome</keyword>
<dbReference type="EMBL" id="BSNM01000014">
    <property type="protein sequence ID" value="GLQ31638.1"/>
    <property type="molecule type" value="Genomic_DNA"/>
</dbReference>
<comment type="caution">
    <text evidence="1">The sequence shown here is derived from an EMBL/GenBank/DDBJ whole genome shotgun (WGS) entry which is preliminary data.</text>
</comment>
<gene>
    <name evidence="1" type="ORF">GCM10007876_21170</name>
</gene>
<organism evidence="1 2">
    <name type="scientific">Litoribrevibacter albus</name>
    <dbReference type="NCBI Taxonomy" id="1473156"/>
    <lineage>
        <taxon>Bacteria</taxon>
        <taxon>Pseudomonadati</taxon>
        <taxon>Pseudomonadota</taxon>
        <taxon>Gammaproteobacteria</taxon>
        <taxon>Oceanospirillales</taxon>
        <taxon>Oceanospirillaceae</taxon>
        <taxon>Litoribrevibacter</taxon>
    </lineage>
</organism>
<accession>A0AA37SBV7</accession>
<evidence type="ECO:0000313" key="1">
    <source>
        <dbReference type="EMBL" id="GLQ31638.1"/>
    </source>
</evidence>
<dbReference type="RefSeq" id="WP_284381320.1">
    <property type="nucleotide sequence ID" value="NZ_BSNM01000014.1"/>
</dbReference>
<sequence>MNALNKIKGITTAPSEFNYSLSEKAGWRTVIEADVEAFLASGKKIKVYDNSGKVRMIGSWDASSAKKLSELGKQRRPDTPLSRIEFNNRAIRIFINPKGQAEYILKDVGLALGMMHSFPLRFASVKTTRKLRMNGVNRTLSTAQCDDIVSVVSKIPGDVVDVALRDYFVQWLVEQSTDQVA</sequence>